<evidence type="ECO:0000256" key="2">
    <source>
        <dbReference type="ARBA" id="ARBA00022428"/>
    </source>
</evidence>
<comment type="catalytic activity">
    <reaction evidence="4">
        <text>cyclic dehypoxanthinylfutalosinate = 1,4-dihydroxy-6-naphthoate + dihydroxyacetone</text>
        <dbReference type="Rhea" id="RHEA:33087"/>
        <dbReference type="ChEBI" id="CHEBI:16016"/>
        <dbReference type="ChEBI" id="CHEBI:64254"/>
        <dbReference type="ChEBI" id="CHEBI:64270"/>
        <dbReference type="EC" id="4.1.99.29"/>
    </reaction>
</comment>
<evidence type="ECO:0000256" key="3">
    <source>
        <dbReference type="ARBA" id="ARBA00023239"/>
    </source>
</evidence>
<dbReference type="Proteomes" id="UP000006008">
    <property type="component" value="Unassembled WGS sequence"/>
</dbReference>
<protein>
    <recommendedName>
        <fullName evidence="4">1,4-dihydroxy-6-naphtoate synthase</fullName>
        <ecNumber evidence="4">4.1.99.29</ecNumber>
    </recommendedName>
    <alternativeName>
        <fullName evidence="4">Menaquinone biosynthetic enzyme MqnD</fullName>
    </alternativeName>
</protein>
<dbReference type="CDD" id="cd13635">
    <property type="entry name" value="PBP2_Ttha1568_Mqnd"/>
    <property type="match status" value="1"/>
</dbReference>
<reference evidence="5 6" key="1">
    <citation type="submission" date="2011-08" db="EMBL/GenBank/DDBJ databases">
        <title>The Genome Sequence of Alistipes indistinctus YIT 12060.</title>
        <authorList>
            <consortium name="The Broad Institute Genome Sequencing Platform"/>
            <person name="Earl A."/>
            <person name="Ward D."/>
            <person name="Feldgarden M."/>
            <person name="Gevers D."/>
            <person name="Morotomi M."/>
            <person name="Young S.K."/>
            <person name="Zeng Q."/>
            <person name="Gargeya S."/>
            <person name="Fitzgerald M."/>
            <person name="Haas B."/>
            <person name="Abouelleil A."/>
            <person name="Alvarado L."/>
            <person name="Arachchi H.M."/>
            <person name="Berlin A."/>
            <person name="Brown A."/>
            <person name="Chapman S.B."/>
            <person name="Chen Z."/>
            <person name="Dunbar C."/>
            <person name="Freedman E."/>
            <person name="Gearin G."/>
            <person name="Gellesch M."/>
            <person name="Goldberg J."/>
            <person name="Griggs A."/>
            <person name="Gujja S."/>
            <person name="Heiman D."/>
            <person name="Howarth C."/>
            <person name="Larson L."/>
            <person name="Lui A."/>
            <person name="MacDonald P.J.P."/>
            <person name="Montmayeur A."/>
            <person name="Murphy C."/>
            <person name="Neiman D."/>
            <person name="Pearson M."/>
            <person name="Priest M."/>
            <person name="Roberts A."/>
            <person name="Saif S."/>
            <person name="Shea T."/>
            <person name="Shenoy N."/>
            <person name="Sisk P."/>
            <person name="Stolte C."/>
            <person name="Sykes S."/>
            <person name="Wortman J."/>
            <person name="Nusbaum C."/>
            <person name="Birren B."/>
        </authorList>
    </citation>
    <scope>NUCLEOTIDE SEQUENCE [LARGE SCALE GENOMIC DNA]</scope>
    <source>
        <strain evidence="5 6">YIT 12060</strain>
    </source>
</reference>
<evidence type="ECO:0000313" key="5">
    <source>
        <dbReference type="EMBL" id="EHB91626.1"/>
    </source>
</evidence>
<dbReference type="PATRIC" id="fig|742725.3.peg.1769"/>
<dbReference type="HAMAP" id="MF_00996">
    <property type="entry name" value="MqnD"/>
    <property type="match status" value="1"/>
</dbReference>
<sequence length="271" mass="29970">MNLKLNISTCPNDTFMFEAMLHGRIDTEGLVFDLHLADIEQLNGAALSGEPDISKLSYAAVPQISDRYKILNSGSALGRGNGPLLVSRYKIYPDELHDARVAIPGEHTTANLLLNKIYPSVKDRRAYLFSDIAEAVMTGECDAGVLIHEGRFVYRKIGLQLVADLGVEWERLTGLPLPLGAIVVSRRLDAPLQRKIDRVLRRSIEYARANPAVSAGFVRQYAQELSEEVTRSHIELFVNDYSVDLGAEGRKAVTGLLGTETFGIKEEEVFV</sequence>
<dbReference type="GeneID" id="92815293"/>
<keyword evidence="2 4" id="KW-0474">Menaquinone biosynthesis</keyword>
<dbReference type="eggNOG" id="COG2107">
    <property type="taxonomic scope" value="Bacteria"/>
</dbReference>
<dbReference type="PANTHER" id="PTHR37167:SF1">
    <property type="entry name" value="1,4-DIHYDROXY-6-NAPHTOATE SYNTHASE"/>
    <property type="match status" value="1"/>
</dbReference>
<keyword evidence="6" id="KW-1185">Reference proteome</keyword>
<dbReference type="EC" id="4.1.99.29" evidence="4"/>
<accession>G5HAL0</accession>
<dbReference type="EMBL" id="ADLD01000013">
    <property type="protein sequence ID" value="EHB91626.1"/>
    <property type="molecule type" value="Genomic_DNA"/>
</dbReference>
<dbReference type="Gene3D" id="3.40.190.10">
    <property type="entry name" value="Periplasmic binding protein-like II"/>
    <property type="match status" value="2"/>
</dbReference>
<evidence type="ECO:0000256" key="4">
    <source>
        <dbReference type="HAMAP-Rule" id="MF_00996"/>
    </source>
</evidence>
<dbReference type="UniPathway" id="UPA00079"/>
<dbReference type="InterPro" id="IPR003773">
    <property type="entry name" value="Menaquinone_biosynth"/>
</dbReference>
<feature type="binding site" evidence="4">
    <location>
        <begin position="55"/>
        <end position="57"/>
    </location>
    <ligand>
        <name>substrate</name>
    </ligand>
</feature>
<name>G5HAL0_9BACT</name>
<keyword evidence="3 4" id="KW-0456">Lyase</keyword>
<comment type="pathway">
    <text evidence="1 4">Quinol/quinone metabolism; menaquinone biosynthesis.</text>
</comment>
<dbReference type="AlphaFoldDB" id="G5HAL0"/>
<evidence type="ECO:0000313" key="6">
    <source>
        <dbReference type="Proteomes" id="UP000006008"/>
    </source>
</evidence>
<comment type="similarity">
    <text evidence="4">Belongs to the MqnA/MqnD family. MqnD subfamily.</text>
</comment>
<comment type="function">
    <text evidence="4">Catalyzes the conversion of cyclic dehypoxanthine futalosine (cyclic DHFL) into 1,4-dihydroxy-6-naphthoate, a step in the biosynthesis of menaquinone (MK, vitamin K2).</text>
</comment>
<organism evidence="5 6">
    <name type="scientific">Alistipes indistinctus YIT 12060</name>
    <dbReference type="NCBI Taxonomy" id="742725"/>
    <lineage>
        <taxon>Bacteria</taxon>
        <taxon>Pseudomonadati</taxon>
        <taxon>Bacteroidota</taxon>
        <taxon>Bacteroidia</taxon>
        <taxon>Bacteroidales</taxon>
        <taxon>Rikenellaceae</taxon>
        <taxon>Alistipes</taxon>
    </lineage>
</organism>
<dbReference type="SUPFAM" id="SSF53850">
    <property type="entry name" value="Periplasmic binding protein-like II"/>
    <property type="match status" value="1"/>
</dbReference>
<dbReference type="HOGENOM" id="CLU_070326_0_0_10"/>
<comment type="caution">
    <text evidence="5">The sequence shown here is derived from an EMBL/GenBank/DDBJ whole genome shotgun (WGS) entry which is preliminary data.</text>
</comment>
<dbReference type="OrthoDB" id="9809439at2"/>
<dbReference type="InterPro" id="IPR030869">
    <property type="entry name" value="MqnD"/>
</dbReference>
<dbReference type="STRING" id="742725.HMPREF9450_01675"/>
<gene>
    <name evidence="4" type="primary">mqnD</name>
    <name evidence="5" type="ORF">HMPREF9450_01675</name>
</gene>
<dbReference type="GO" id="GO:0016830">
    <property type="term" value="F:carbon-carbon lyase activity"/>
    <property type="evidence" value="ECO:0007669"/>
    <property type="project" value="UniProtKB-UniRule"/>
</dbReference>
<evidence type="ECO:0000256" key="1">
    <source>
        <dbReference type="ARBA" id="ARBA00004863"/>
    </source>
</evidence>
<proteinExistence type="inferred from homology"/>
<feature type="binding site" evidence="4">
    <location>
        <begin position="109"/>
        <end position="110"/>
    </location>
    <ligand>
        <name>substrate</name>
    </ligand>
</feature>
<dbReference type="Pfam" id="PF02621">
    <property type="entry name" value="VitK2_biosynth"/>
    <property type="match status" value="1"/>
</dbReference>
<dbReference type="GO" id="GO:0009234">
    <property type="term" value="P:menaquinone biosynthetic process"/>
    <property type="evidence" value="ECO:0007669"/>
    <property type="project" value="UniProtKB-UniRule"/>
</dbReference>
<feature type="active site" description="Proton acceptor" evidence="4">
    <location>
        <position position="148"/>
    </location>
</feature>
<dbReference type="PANTHER" id="PTHR37167">
    <property type="entry name" value="1,4-DIHYDROXY-6-NAPHTOATE SYNTHASE"/>
    <property type="match status" value="1"/>
</dbReference>
<dbReference type="RefSeq" id="WP_009134481.1">
    <property type="nucleotide sequence ID" value="NZ_CP102250.1"/>
</dbReference>